<evidence type="ECO:0000313" key="4">
    <source>
        <dbReference type="Proteomes" id="UP000258309"/>
    </source>
</evidence>
<dbReference type="STRING" id="5539.A0A3E2HP21"/>
<dbReference type="InterPro" id="IPR005545">
    <property type="entry name" value="YCII"/>
</dbReference>
<feature type="compositionally biased region" description="Basic and acidic residues" evidence="1">
    <location>
        <begin position="126"/>
        <end position="144"/>
    </location>
</feature>
<dbReference type="InterPro" id="IPR011008">
    <property type="entry name" value="Dimeric_a/b-barrel"/>
</dbReference>
<dbReference type="AlphaFoldDB" id="A0A3E2HP21"/>
<evidence type="ECO:0000256" key="1">
    <source>
        <dbReference type="SAM" id="MobiDB-lite"/>
    </source>
</evidence>
<name>A0A3E2HP21_SCYLI</name>
<dbReference type="OrthoDB" id="3933054at2759"/>
<dbReference type="SUPFAM" id="SSF54909">
    <property type="entry name" value="Dimeric alpha+beta barrel"/>
    <property type="match status" value="1"/>
</dbReference>
<dbReference type="PANTHER" id="PTHR35174">
    <property type="entry name" value="BLL7171 PROTEIN-RELATED"/>
    <property type="match status" value="1"/>
</dbReference>
<protein>
    <recommendedName>
        <fullName evidence="2">YCII-related domain-containing protein</fullName>
    </recommendedName>
</protein>
<accession>A0A3E2HP21</accession>
<reference evidence="3 4" key="1">
    <citation type="submission" date="2018-05" db="EMBL/GenBank/DDBJ databases">
        <title>Draft genome sequence of Scytalidium lignicola DSM 105466, a ubiquitous saprotrophic fungus.</title>
        <authorList>
            <person name="Buettner E."/>
            <person name="Gebauer A.M."/>
            <person name="Hofrichter M."/>
            <person name="Liers C."/>
            <person name="Kellner H."/>
        </authorList>
    </citation>
    <scope>NUCLEOTIDE SEQUENCE [LARGE SCALE GENOMIC DNA]</scope>
    <source>
        <strain evidence="3 4">DSM 105466</strain>
    </source>
</reference>
<dbReference type="OMA" id="AGFWLWQ"/>
<dbReference type="Proteomes" id="UP000258309">
    <property type="component" value="Unassembled WGS sequence"/>
</dbReference>
<sequence length="144" mass="16278">MPRFIVFVRATADTEAEHKPKLEDLDTMGSFNARMVEAGIMLSAEGLLPSSRDSLRLSFHDDTQPTVQSGPFPSNELVAGYWILKAKDVEEVTKWLKECPVMKEGNVLEVRKIAEMEDFGDAFSSESREKERELREQTEKLAGK</sequence>
<keyword evidence="4" id="KW-1185">Reference proteome</keyword>
<proteinExistence type="predicted"/>
<dbReference type="Pfam" id="PF03795">
    <property type="entry name" value="YCII"/>
    <property type="match status" value="1"/>
</dbReference>
<feature type="non-terminal residue" evidence="3">
    <location>
        <position position="1"/>
    </location>
</feature>
<gene>
    <name evidence="3" type="ORF">B7463_g1550</name>
</gene>
<dbReference type="PANTHER" id="PTHR35174:SF4">
    <property type="entry name" value="BLL7163 PROTEIN"/>
    <property type="match status" value="1"/>
</dbReference>
<comment type="caution">
    <text evidence="3">The sequence shown here is derived from an EMBL/GenBank/DDBJ whole genome shotgun (WGS) entry which is preliminary data.</text>
</comment>
<dbReference type="Gene3D" id="3.30.70.1060">
    <property type="entry name" value="Dimeric alpha+beta barrel"/>
    <property type="match status" value="1"/>
</dbReference>
<feature type="domain" description="YCII-related" evidence="2">
    <location>
        <begin position="7"/>
        <end position="116"/>
    </location>
</feature>
<dbReference type="EMBL" id="NCSJ02000016">
    <property type="protein sequence ID" value="RFU34811.1"/>
    <property type="molecule type" value="Genomic_DNA"/>
</dbReference>
<organism evidence="3 4">
    <name type="scientific">Scytalidium lignicola</name>
    <name type="common">Hyphomycete</name>
    <dbReference type="NCBI Taxonomy" id="5539"/>
    <lineage>
        <taxon>Eukaryota</taxon>
        <taxon>Fungi</taxon>
        <taxon>Dikarya</taxon>
        <taxon>Ascomycota</taxon>
        <taxon>Pezizomycotina</taxon>
        <taxon>Leotiomycetes</taxon>
        <taxon>Leotiomycetes incertae sedis</taxon>
        <taxon>Scytalidium</taxon>
    </lineage>
</organism>
<feature type="region of interest" description="Disordered" evidence="1">
    <location>
        <begin position="121"/>
        <end position="144"/>
    </location>
</feature>
<evidence type="ECO:0000259" key="2">
    <source>
        <dbReference type="Pfam" id="PF03795"/>
    </source>
</evidence>
<evidence type="ECO:0000313" key="3">
    <source>
        <dbReference type="EMBL" id="RFU34811.1"/>
    </source>
</evidence>
<feature type="non-terminal residue" evidence="3">
    <location>
        <position position="144"/>
    </location>
</feature>